<dbReference type="Proteomes" id="UP001054889">
    <property type="component" value="Unassembled WGS sequence"/>
</dbReference>
<feature type="domain" description="FBD" evidence="1">
    <location>
        <begin position="49"/>
        <end position="122"/>
    </location>
</feature>
<comment type="caution">
    <text evidence="2">The sequence shown here is derived from an EMBL/GenBank/DDBJ whole genome shotgun (WGS) entry which is preliminary data.</text>
</comment>
<dbReference type="AlphaFoldDB" id="A0AAV5F2M1"/>
<gene>
    <name evidence="2" type="primary">gb17314</name>
    <name evidence="2" type="ORF">PR202_gb17314</name>
</gene>
<protein>
    <recommendedName>
        <fullName evidence="1">FBD domain-containing protein</fullName>
    </recommendedName>
</protein>
<organism evidence="2 3">
    <name type="scientific">Eleusine coracana subsp. coracana</name>
    <dbReference type="NCBI Taxonomy" id="191504"/>
    <lineage>
        <taxon>Eukaryota</taxon>
        <taxon>Viridiplantae</taxon>
        <taxon>Streptophyta</taxon>
        <taxon>Embryophyta</taxon>
        <taxon>Tracheophyta</taxon>
        <taxon>Spermatophyta</taxon>
        <taxon>Magnoliopsida</taxon>
        <taxon>Liliopsida</taxon>
        <taxon>Poales</taxon>
        <taxon>Poaceae</taxon>
        <taxon>PACMAD clade</taxon>
        <taxon>Chloridoideae</taxon>
        <taxon>Cynodonteae</taxon>
        <taxon>Eleusininae</taxon>
        <taxon>Eleusine</taxon>
    </lineage>
</organism>
<sequence length="154" mass="18104">MLAISLGDLSLHVVINLMRCFPCLEKLYIESQTAKDRNFWRRKHRNLIRCLDIRLKTVVLKHYRGTKSQISFASFFVLNAKMLESMIFEGEVYNDDKISVSEQHMLLQLEKRASLRARFTFTGRICRHNNLTHIDHVRDLSLTNPFECTCSERA</sequence>
<reference evidence="2" key="1">
    <citation type="journal article" date="2018" name="DNA Res.">
        <title>Multiple hybrid de novo genome assembly of finger millet, an orphan allotetraploid crop.</title>
        <authorList>
            <person name="Hatakeyama M."/>
            <person name="Aluri S."/>
            <person name="Balachadran M.T."/>
            <person name="Sivarajan S.R."/>
            <person name="Patrignani A."/>
            <person name="Gruter S."/>
            <person name="Poveda L."/>
            <person name="Shimizu-Inatsugi R."/>
            <person name="Baeten J."/>
            <person name="Francoijs K.J."/>
            <person name="Nataraja K.N."/>
            <person name="Reddy Y.A.N."/>
            <person name="Phadnis S."/>
            <person name="Ravikumar R.L."/>
            <person name="Schlapbach R."/>
            <person name="Sreeman S.M."/>
            <person name="Shimizu K.K."/>
        </authorList>
    </citation>
    <scope>NUCLEOTIDE SEQUENCE</scope>
</reference>
<accession>A0AAV5F2M1</accession>
<dbReference type="PANTHER" id="PTHR32141">
    <property type="match status" value="1"/>
</dbReference>
<dbReference type="PANTHER" id="PTHR32141:SF179">
    <property type="entry name" value="F-BOX DOMAIN-CONTAINING PROTEIN"/>
    <property type="match status" value="1"/>
</dbReference>
<dbReference type="Pfam" id="PF08387">
    <property type="entry name" value="FBD"/>
    <property type="match status" value="1"/>
</dbReference>
<evidence type="ECO:0000313" key="2">
    <source>
        <dbReference type="EMBL" id="GJN29121.1"/>
    </source>
</evidence>
<reference evidence="2" key="2">
    <citation type="submission" date="2021-12" db="EMBL/GenBank/DDBJ databases">
        <title>Resequencing data analysis of finger millet.</title>
        <authorList>
            <person name="Hatakeyama M."/>
            <person name="Aluri S."/>
            <person name="Balachadran M.T."/>
            <person name="Sivarajan S.R."/>
            <person name="Poveda L."/>
            <person name="Shimizu-Inatsugi R."/>
            <person name="Schlapbach R."/>
            <person name="Sreeman S.M."/>
            <person name="Shimizu K.K."/>
        </authorList>
    </citation>
    <scope>NUCLEOTIDE SEQUENCE</scope>
</reference>
<proteinExistence type="predicted"/>
<dbReference type="InterPro" id="IPR055302">
    <property type="entry name" value="F-box_dom-containing"/>
</dbReference>
<dbReference type="EMBL" id="BQKI01000081">
    <property type="protein sequence ID" value="GJN29121.1"/>
    <property type="molecule type" value="Genomic_DNA"/>
</dbReference>
<keyword evidence="3" id="KW-1185">Reference proteome</keyword>
<name>A0AAV5F2M1_ELECO</name>
<evidence type="ECO:0000313" key="3">
    <source>
        <dbReference type="Proteomes" id="UP001054889"/>
    </source>
</evidence>
<evidence type="ECO:0000259" key="1">
    <source>
        <dbReference type="SMART" id="SM00579"/>
    </source>
</evidence>
<dbReference type="SMART" id="SM00579">
    <property type="entry name" value="FBD"/>
    <property type="match status" value="1"/>
</dbReference>
<dbReference type="InterPro" id="IPR006566">
    <property type="entry name" value="FBD"/>
</dbReference>